<feature type="compositionally biased region" description="Low complexity" evidence="1">
    <location>
        <begin position="188"/>
        <end position="253"/>
    </location>
</feature>
<dbReference type="SUPFAM" id="SSF49899">
    <property type="entry name" value="Concanavalin A-like lectins/glucanases"/>
    <property type="match status" value="1"/>
</dbReference>
<feature type="signal peptide" evidence="2">
    <location>
        <begin position="1"/>
        <end position="24"/>
    </location>
</feature>
<dbReference type="OrthoDB" id="6372453at2759"/>
<protein>
    <submittedName>
        <fullName evidence="4">Putative mucin-2-like</fullName>
    </submittedName>
</protein>
<keyword evidence="2" id="KW-0732">Signal</keyword>
<reference evidence="4 5" key="2">
    <citation type="submission" date="2019-01" db="EMBL/GenBank/DDBJ databases">
        <title>The decoding of complex shrimp genome reveals the adaptation for benthos swimmer, frequently molting mechanism and breeding impact on genome.</title>
        <authorList>
            <person name="Sun Y."/>
            <person name="Gao Y."/>
            <person name="Yu Y."/>
        </authorList>
    </citation>
    <scope>NUCLEOTIDE SEQUENCE [LARGE SCALE GENOMIC DNA]</scope>
    <source>
        <tissue evidence="4">Muscle</tissue>
    </source>
</reference>
<dbReference type="EMBL" id="QCYY01003213">
    <property type="protein sequence ID" value="ROT64662.1"/>
    <property type="molecule type" value="Genomic_DNA"/>
</dbReference>
<gene>
    <name evidence="4" type="ORF">C7M84_017394</name>
</gene>
<comment type="caution">
    <text evidence="4">The sequence shown here is derived from an EMBL/GenBank/DDBJ whole genome shotgun (WGS) entry which is preliminary data.</text>
</comment>
<name>A0A3R7LW35_PENVA</name>
<dbReference type="Proteomes" id="UP000283509">
    <property type="component" value="Unassembled WGS sequence"/>
</dbReference>
<dbReference type="AlphaFoldDB" id="A0A3R7LW35"/>
<dbReference type="GO" id="GO:0016020">
    <property type="term" value="C:membrane"/>
    <property type="evidence" value="ECO:0007669"/>
    <property type="project" value="InterPro"/>
</dbReference>
<dbReference type="Gene3D" id="2.60.120.200">
    <property type="match status" value="1"/>
</dbReference>
<evidence type="ECO:0000256" key="1">
    <source>
        <dbReference type="SAM" id="MobiDB-lite"/>
    </source>
</evidence>
<sequence length="595" mass="65775">MTSRGLRKLSFFLGLCLAAHVASGEVARSFVFDFKNDMEGWLSYRGSWRWSDRDSLANTLPADSIDDGFAVVDTVGSDELYTPYFNATSGATFTLTFFLRSRWEGSNSMYVDMQKRGQQMTLFIDLNDYSSQFSSSWITVTGEIPPSEEDVMLIVFCYNGDVAPAGSLMYGCAIDQIQIDLHGDETTTQTSTVATTTSPETTDASTKAPETTAEPTEAPETTAEPTEAPETTVEPTEAPETTAEPTQVPETTEGPNRILEYNFQSSVQGWTLSQMNGAAWKRVEFEGASHQVSPPPEGPWVLQVFPEHIFAGTALAQSPKLRAIGSSLTVDLTFWMDGTKDLPTKLKARRREGFSTFDVEPIMNLDPYGNQMNYEWVMFRASIHDLVPGETFTITLEGSLGGNPNNSVAINKVVLDGVEEIPTDTTEFIDFEGGLFGWSAGNMDGGRWVLKCWADLDPSLNVPQPSDGKNFLFVDRFDIHSGVISLESPAFTVSPGQRKKVVVTFWLRGSVVYPAVLRLRKKTVNGIYDDLPFLNLAQYGDIDNPDWIQLNREYEIPVDETEEAFQLVIEADLGSDAGNMAALDDLKIITEYITP</sequence>
<dbReference type="PROSITE" id="PS50060">
    <property type="entry name" value="MAM_2"/>
    <property type="match status" value="1"/>
</dbReference>
<dbReference type="InterPro" id="IPR000998">
    <property type="entry name" value="MAM_dom"/>
</dbReference>
<accession>A0A3R7LW35</accession>
<reference evidence="4 5" key="1">
    <citation type="submission" date="2018-04" db="EMBL/GenBank/DDBJ databases">
        <authorList>
            <person name="Zhang X."/>
            <person name="Yuan J."/>
            <person name="Li F."/>
            <person name="Xiang J."/>
        </authorList>
    </citation>
    <scope>NUCLEOTIDE SEQUENCE [LARGE SCALE GENOMIC DNA]</scope>
    <source>
        <tissue evidence="4">Muscle</tissue>
    </source>
</reference>
<evidence type="ECO:0000313" key="5">
    <source>
        <dbReference type="Proteomes" id="UP000283509"/>
    </source>
</evidence>
<evidence type="ECO:0000256" key="2">
    <source>
        <dbReference type="SAM" id="SignalP"/>
    </source>
</evidence>
<evidence type="ECO:0000313" key="4">
    <source>
        <dbReference type="EMBL" id="ROT64662.1"/>
    </source>
</evidence>
<feature type="domain" description="MAM" evidence="3">
    <location>
        <begin position="430"/>
        <end position="595"/>
    </location>
</feature>
<keyword evidence="5" id="KW-1185">Reference proteome</keyword>
<proteinExistence type="predicted"/>
<feature type="chain" id="PRO_5018721125" evidence="2">
    <location>
        <begin position="25"/>
        <end position="595"/>
    </location>
</feature>
<feature type="region of interest" description="Disordered" evidence="1">
    <location>
        <begin position="188"/>
        <end position="256"/>
    </location>
</feature>
<organism evidence="4 5">
    <name type="scientific">Penaeus vannamei</name>
    <name type="common">Whiteleg shrimp</name>
    <name type="synonym">Litopenaeus vannamei</name>
    <dbReference type="NCBI Taxonomy" id="6689"/>
    <lineage>
        <taxon>Eukaryota</taxon>
        <taxon>Metazoa</taxon>
        <taxon>Ecdysozoa</taxon>
        <taxon>Arthropoda</taxon>
        <taxon>Crustacea</taxon>
        <taxon>Multicrustacea</taxon>
        <taxon>Malacostraca</taxon>
        <taxon>Eumalacostraca</taxon>
        <taxon>Eucarida</taxon>
        <taxon>Decapoda</taxon>
        <taxon>Dendrobranchiata</taxon>
        <taxon>Penaeoidea</taxon>
        <taxon>Penaeidae</taxon>
        <taxon>Penaeus</taxon>
    </lineage>
</organism>
<dbReference type="InterPro" id="IPR013320">
    <property type="entry name" value="ConA-like_dom_sf"/>
</dbReference>
<evidence type="ECO:0000259" key="3">
    <source>
        <dbReference type="PROSITE" id="PS50060"/>
    </source>
</evidence>